<feature type="region of interest" description="Disordered" evidence="12">
    <location>
        <begin position="239"/>
        <end position="260"/>
    </location>
</feature>
<feature type="active site" evidence="11">
    <location>
        <position position="135"/>
    </location>
</feature>
<reference evidence="14" key="1">
    <citation type="submission" date="2020-03" db="EMBL/GenBank/DDBJ databases">
        <title>Castanea mollissima Vanexum genome sequencing.</title>
        <authorList>
            <person name="Staton M."/>
        </authorList>
    </citation>
    <scope>NUCLEOTIDE SEQUENCE</scope>
    <source>
        <tissue evidence="14">Leaf</tissue>
    </source>
</reference>
<dbReference type="FunFam" id="2.10.109.10:FF:000005">
    <property type="entry name" value="Mitochondrial inner membrane protease subunit"/>
    <property type="match status" value="1"/>
</dbReference>
<feature type="domain" description="Peptidase S26" evidence="13">
    <location>
        <begin position="61"/>
        <end position="147"/>
    </location>
</feature>
<evidence type="ECO:0000256" key="10">
    <source>
        <dbReference type="ARBA" id="ARBA00023136"/>
    </source>
</evidence>
<keyword evidence="8" id="KW-1133">Transmembrane helix</keyword>
<evidence type="ECO:0000313" key="15">
    <source>
        <dbReference type="Proteomes" id="UP000737018"/>
    </source>
</evidence>
<comment type="similarity">
    <text evidence="2">Belongs to the peptidase S26 family. IMP2 subfamily.</text>
</comment>
<keyword evidence="6" id="KW-0999">Mitochondrion inner membrane</keyword>
<dbReference type="InterPro" id="IPR037730">
    <property type="entry name" value="IMP2"/>
</dbReference>
<organism evidence="14 15">
    <name type="scientific">Castanea mollissima</name>
    <name type="common">Chinese chestnut</name>
    <dbReference type="NCBI Taxonomy" id="60419"/>
    <lineage>
        <taxon>Eukaryota</taxon>
        <taxon>Viridiplantae</taxon>
        <taxon>Streptophyta</taxon>
        <taxon>Embryophyta</taxon>
        <taxon>Tracheophyta</taxon>
        <taxon>Spermatophyta</taxon>
        <taxon>Magnoliopsida</taxon>
        <taxon>eudicotyledons</taxon>
        <taxon>Gunneridae</taxon>
        <taxon>Pentapetalae</taxon>
        <taxon>rosids</taxon>
        <taxon>fabids</taxon>
        <taxon>Fagales</taxon>
        <taxon>Fagaceae</taxon>
        <taxon>Castanea</taxon>
    </lineage>
</organism>
<feature type="active site" evidence="11">
    <location>
        <position position="86"/>
    </location>
</feature>
<evidence type="ECO:0000256" key="12">
    <source>
        <dbReference type="SAM" id="MobiDB-lite"/>
    </source>
</evidence>
<comment type="caution">
    <text evidence="14">The sequence shown here is derived from an EMBL/GenBank/DDBJ whole genome shotgun (WGS) entry which is preliminary data.</text>
</comment>
<evidence type="ECO:0000256" key="8">
    <source>
        <dbReference type="ARBA" id="ARBA00022989"/>
    </source>
</evidence>
<name>A0A8J4RU17_9ROSI</name>
<keyword evidence="4" id="KW-0645">Protease</keyword>
<dbReference type="InterPro" id="IPR036286">
    <property type="entry name" value="LexA/Signal_pep-like_sf"/>
</dbReference>
<dbReference type="PRINTS" id="PR00727">
    <property type="entry name" value="LEADERPTASE"/>
</dbReference>
<dbReference type="AlphaFoldDB" id="A0A8J4RU17"/>
<dbReference type="GO" id="GO:0042720">
    <property type="term" value="C:mitochondrial inner membrane peptidase complex"/>
    <property type="evidence" value="ECO:0007669"/>
    <property type="project" value="InterPro"/>
</dbReference>
<dbReference type="Pfam" id="PF10502">
    <property type="entry name" value="Peptidase_S26"/>
    <property type="match status" value="2"/>
</dbReference>
<dbReference type="InterPro" id="IPR000223">
    <property type="entry name" value="Pept_S26A_signal_pept_1"/>
</dbReference>
<dbReference type="GO" id="GO:0006627">
    <property type="term" value="P:protein processing involved in protein targeting to mitochondrion"/>
    <property type="evidence" value="ECO:0007669"/>
    <property type="project" value="InterPro"/>
</dbReference>
<feature type="domain" description="Peptidase S26" evidence="13">
    <location>
        <begin position="156"/>
        <end position="196"/>
    </location>
</feature>
<evidence type="ECO:0000256" key="3">
    <source>
        <dbReference type="ARBA" id="ARBA00013650"/>
    </source>
</evidence>
<keyword evidence="9" id="KW-0496">Mitochondrion</keyword>
<evidence type="ECO:0000256" key="9">
    <source>
        <dbReference type="ARBA" id="ARBA00023128"/>
    </source>
</evidence>
<keyword evidence="5" id="KW-0812">Transmembrane</keyword>
<keyword evidence="10" id="KW-0472">Membrane</keyword>
<dbReference type="SUPFAM" id="SSF51306">
    <property type="entry name" value="LexA/Signal peptidase"/>
    <property type="match status" value="1"/>
</dbReference>
<evidence type="ECO:0000256" key="7">
    <source>
        <dbReference type="ARBA" id="ARBA00022801"/>
    </source>
</evidence>
<dbReference type="NCBIfam" id="TIGR02227">
    <property type="entry name" value="sigpep_I_bact"/>
    <property type="match status" value="1"/>
</dbReference>
<comment type="subcellular location">
    <subcellularLocation>
        <location evidence="1">Mitochondrion inner membrane</location>
        <topology evidence="1">Single-pass membrane protein</topology>
    </subcellularLocation>
</comment>
<proteinExistence type="inferred from homology"/>
<evidence type="ECO:0000259" key="13">
    <source>
        <dbReference type="Pfam" id="PF10502"/>
    </source>
</evidence>
<dbReference type="PANTHER" id="PTHR46041:SF2">
    <property type="entry name" value="MITOCHONDRIAL INNER MEMBRANE PROTEASE SUBUNIT 2"/>
    <property type="match status" value="1"/>
</dbReference>
<dbReference type="Gene3D" id="2.10.109.10">
    <property type="entry name" value="Umud Fragment, subunit A"/>
    <property type="match status" value="1"/>
</dbReference>
<dbReference type="GO" id="GO:0006465">
    <property type="term" value="P:signal peptide processing"/>
    <property type="evidence" value="ECO:0007669"/>
    <property type="project" value="InterPro"/>
</dbReference>
<evidence type="ECO:0000256" key="1">
    <source>
        <dbReference type="ARBA" id="ARBA00004434"/>
    </source>
</evidence>
<dbReference type="PANTHER" id="PTHR46041">
    <property type="entry name" value="MITOCHONDRIAL INNER MEMBRANE PROTEASE SUBUNIT 2"/>
    <property type="match status" value="1"/>
</dbReference>
<evidence type="ECO:0000256" key="4">
    <source>
        <dbReference type="ARBA" id="ARBA00022670"/>
    </source>
</evidence>
<keyword evidence="7" id="KW-0378">Hydrolase</keyword>
<gene>
    <name evidence="14" type="ORF">CMV_003750</name>
</gene>
<dbReference type="GO" id="GO:0004252">
    <property type="term" value="F:serine-type endopeptidase activity"/>
    <property type="evidence" value="ECO:0007669"/>
    <property type="project" value="InterPro"/>
</dbReference>
<dbReference type="Proteomes" id="UP000737018">
    <property type="component" value="Unassembled WGS sequence"/>
</dbReference>
<sequence>MNLLPLAFFNKKKIEDKLGKPLRLLTQRSRSRQHNISLLSVGAFAATALFGSPKHLVLLQRFLTCGLIGLTISDRYASIVPVRGASMSPTFNPQARNFTDDYVLVEKFCLKKYEFSHGDVVVFCSPSNHKEKHIKRIIALPGDWIGTTHNSHDDVLKVPKGHCWVEGDNSASSMDSRSFGPIPLGLVKGRVTHVVWPPQRIGGPINSWVGRSGAMASNNDNGSVNGDMNMQLSHHMEPRIDDEPQILHPGPLDESLLTRQ</sequence>
<evidence type="ECO:0000256" key="11">
    <source>
        <dbReference type="PIRSR" id="PIRSR600223-1"/>
    </source>
</evidence>
<evidence type="ECO:0000256" key="6">
    <source>
        <dbReference type="ARBA" id="ARBA00022792"/>
    </source>
</evidence>
<keyword evidence="15" id="KW-1185">Reference proteome</keyword>
<dbReference type="CDD" id="cd06530">
    <property type="entry name" value="S26_SPase_I"/>
    <property type="match status" value="1"/>
</dbReference>
<dbReference type="OrthoDB" id="9996127at2759"/>
<accession>A0A8J4RU17</accession>
<evidence type="ECO:0000256" key="2">
    <source>
        <dbReference type="ARBA" id="ARBA00007066"/>
    </source>
</evidence>
<dbReference type="EMBL" id="JRKL02000305">
    <property type="protein sequence ID" value="KAF3972768.1"/>
    <property type="molecule type" value="Genomic_DNA"/>
</dbReference>
<evidence type="ECO:0000313" key="14">
    <source>
        <dbReference type="EMBL" id="KAF3972768.1"/>
    </source>
</evidence>
<dbReference type="InterPro" id="IPR019533">
    <property type="entry name" value="Peptidase_S26"/>
</dbReference>
<protein>
    <recommendedName>
        <fullName evidence="3">Mitochondrial inner membrane protease subunit 2</fullName>
    </recommendedName>
</protein>
<evidence type="ECO:0000256" key="5">
    <source>
        <dbReference type="ARBA" id="ARBA00022692"/>
    </source>
</evidence>